<dbReference type="GeneID" id="39411835"/>
<accession>A0A481ZLN8</accession>
<gene>
    <name evidence="1" type="primary">orf212</name>
</gene>
<dbReference type="EMBL" id="MK550698">
    <property type="protein sequence ID" value="QBL02564.1"/>
    <property type="molecule type" value="Genomic_DNA"/>
</dbReference>
<geneLocation type="mitochondrion" evidence="1"/>
<proteinExistence type="predicted"/>
<reference evidence="1" key="2">
    <citation type="submission" date="2019-02" db="EMBL/GenBank/DDBJ databases">
        <authorList>
            <person name="Fang M.L."/>
            <person name="Zhang Y."/>
        </authorList>
    </citation>
    <scope>NUCLEOTIDE SEQUENCE</scope>
    <source>
        <strain evidence="1">YMF1.03216</strain>
    </source>
</reference>
<dbReference type="AlphaFoldDB" id="A0A481ZLN8"/>
<evidence type="ECO:0000313" key="1">
    <source>
        <dbReference type="EMBL" id="QBL02564.1"/>
    </source>
</evidence>
<organism evidence="1">
    <name type="scientific">Orbilia brochopaga</name>
    <dbReference type="NCBI Taxonomy" id="3140254"/>
    <lineage>
        <taxon>Eukaryota</taxon>
        <taxon>Fungi</taxon>
        <taxon>Dikarya</taxon>
        <taxon>Ascomycota</taxon>
        <taxon>Pezizomycotina</taxon>
        <taxon>Orbiliomycetes</taxon>
        <taxon>Orbiliales</taxon>
        <taxon>Orbiliaceae</taxon>
        <taxon>Orbilia</taxon>
    </lineage>
</organism>
<protein>
    <submittedName>
        <fullName evidence="1">Uncharacterized protein</fullName>
    </submittedName>
</protein>
<dbReference type="RefSeq" id="YP_009568484.1">
    <property type="nucleotide sequence ID" value="NC_041248.1"/>
</dbReference>
<keyword evidence="1" id="KW-0496">Mitochondrion</keyword>
<reference evidence="1" key="1">
    <citation type="journal article" date="2019" name="Mitochondrial DNA Part B Resour">
        <title>Characterization of the complete mitochondrial genome of Drechslerella brochopaga, a fungal species trapping nematodes with constricting rings.</title>
        <authorList>
            <person name="Fang M."/>
            <person name="Wang S."/>
            <person name="Xu J."/>
            <person name="Jiang L."/>
            <person name="Zhou D."/>
            <person name="Zhang K.-Q."/>
            <person name="Zhang Y."/>
        </authorList>
    </citation>
    <scope>NUCLEOTIDE SEQUENCE</scope>
    <source>
        <strain evidence="1">YMF1.03216</strain>
    </source>
</reference>
<sequence length="212" mass="24716">MKYNVNRIASSKYEPLYVSVNKGEANPSYNLIGEEAFVWNRNHSEELKAHWSKARGKISYYIYSRDSFELDIIFLSSNKLAAFLKINPAVIKQITELIESSKHSAIRCNDFIITLKPADTKNLSNNLDALLIFDINKNKISELEKKRGRKSITIYGFNPETKEYKIWLSKGECLEELTGYYFTNVRTINKRIDKDLIYKGYYLQTKPFNKNN</sequence>
<name>A0A481ZLN8_9PEZI</name>